<sequence length="424" mass="46098">MDRLFQFLAEHPCFKYATPTCPEFVSWRLGSIVDEACTPAVIVRPRSAEDVAGLVSVLAANNLAFTVRVGGHEMFGRSQTHDGITIDLREISYITVDQESHTARLGGGILIAELIKELEKHNLVTPHGLIPSVGYVGWATHGGYGLLSAQYGLGADQILEAKVVDCQGVIQDADKDMLTAIRGAGGLLGVIVEVTINVYPLSQVLAGVLIYESSDLGATIKRYNSAYSRLKRDGLPSALSLYQCVMNGPAGKAMTVLFAWVSSDLEAGMSWLSKVNAWSPVAVCTVSPTTMAAFSLAAENLMPKSVYGTVLTANVHELTPEIVDVIALHADSVFCTRSPHFVLEIAPIVQTPDLLNDAIEWGQILYDALHKTDPANIMASTYLPLTRREKVDMRAIYGHKLEALRDIKQRDDPQNVFKHALVQL</sequence>
<comment type="similarity">
    <text evidence="1">Belongs to the oxygen-dependent FAD-linked oxidoreductase family.</text>
</comment>
<dbReference type="InterPro" id="IPR016169">
    <property type="entry name" value="FAD-bd_PCMH_sub2"/>
</dbReference>
<dbReference type="InterPro" id="IPR016166">
    <property type="entry name" value="FAD-bd_PCMH"/>
</dbReference>
<feature type="domain" description="FAD-binding PCMH-type" evidence="5">
    <location>
        <begin position="35"/>
        <end position="201"/>
    </location>
</feature>
<dbReference type="Gene3D" id="3.30.465.10">
    <property type="match status" value="1"/>
</dbReference>
<dbReference type="Proteomes" id="UP000247647">
    <property type="component" value="Unassembled WGS sequence"/>
</dbReference>
<dbReference type="GeneID" id="37122450"/>
<dbReference type="PROSITE" id="PS51387">
    <property type="entry name" value="FAD_PCMH"/>
    <property type="match status" value="1"/>
</dbReference>
<evidence type="ECO:0000256" key="4">
    <source>
        <dbReference type="ARBA" id="ARBA00023002"/>
    </source>
</evidence>
<dbReference type="AlphaFoldDB" id="A0A318Y1I8"/>
<dbReference type="InterPro" id="IPR006094">
    <property type="entry name" value="Oxid_FAD_bind_N"/>
</dbReference>
<keyword evidence="2" id="KW-0285">Flavoprotein</keyword>
<dbReference type="InterPro" id="IPR050416">
    <property type="entry name" value="FAD-linked_Oxidoreductase"/>
</dbReference>
<keyword evidence="7" id="KW-1185">Reference proteome</keyword>
<dbReference type="InterPro" id="IPR036318">
    <property type="entry name" value="FAD-bd_PCMH-like_sf"/>
</dbReference>
<keyword evidence="3" id="KW-0274">FAD</keyword>
<evidence type="ECO:0000256" key="3">
    <source>
        <dbReference type="ARBA" id="ARBA00022827"/>
    </source>
</evidence>
<dbReference type="Gene3D" id="3.40.462.20">
    <property type="match status" value="1"/>
</dbReference>
<keyword evidence="4" id="KW-0560">Oxidoreductase</keyword>
<dbReference type="PANTHER" id="PTHR42973">
    <property type="entry name" value="BINDING OXIDOREDUCTASE, PUTATIVE (AFU_ORTHOLOGUE AFUA_1G17690)-RELATED"/>
    <property type="match status" value="1"/>
</dbReference>
<dbReference type="GO" id="GO:0071949">
    <property type="term" value="F:FAD binding"/>
    <property type="evidence" value="ECO:0007669"/>
    <property type="project" value="InterPro"/>
</dbReference>
<evidence type="ECO:0000313" key="6">
    <source>
        <dbReference type="EMBL" id="PYH28216.1"/>
    </source>
</evidence>
<dbReference type="SUPFAM" id="SSF56176">
    <property type="entry name" value="FAD-binding/transporter-associated domain-like"/>
    <property type="match status" value="1"/>
</dbReference>
<evidence type="ECO:0000256" key="2">
    <source>
        <dbReference type="ARBA" id="ARBA00022630"/>
    </source>
</evidence>
<reference evidence="6" key="1">
    <citation type="submission" date="2016-12" db="EMBL/GenBank/DDBJ databases">
        <title>The genomes of Aspergillus section Nigri reveals drivers in fungal speciation.</title>
        <authorList>
            <consortium name="DOE Joint Genome Institute"/>
            <person name="Vesth T.C."/>
            <person name="Nybo J."/>
            <person name="Theobald S."/>
            <person name="Brandl J."/>
            <person name="Frisvad J.C."/>
            <person name="Nielsen K.F."/>
            <person name="Lyhne E.K."/>
            <person name="Kogle M.E."/>
            <person name="Kuo A."/>
            <person name="Riley R."/>
            <person name="Clum A."/>
            <person name="Nolan M."/>
            <person name="Lipzen A."/>
            <person name="Salamov A."/>
            <person name="Henrissat B."/>
            <person name="Wiebenga A."/>
            <person name="De Vries R.P."/>
            <person name="Grigoriev I.V."/>
            <person name="Mortensen U.H."/>
            <person name="Andersen M.R."/>
            <person name="Baker S.E."/>
        </authorList>
    </citation>
    <scope>NUCLEOTIDE SEQUENCE [LARGE SCALE GENOMIC DNA]</scope>
    <source>
        <strain evidence="6">CBS 115656</strain>
    </source>
</reference>
<dbReference type="PANTHER" id="PTHR42973:SF7">
    <property type="entry name" value="FAD-BINDING PCMH-TYPE DOMAIN-CONTAINING PROTEIN"/>
    <property type="match status" value="1"/>
</dbReference>
<proteinExistence type="inferred from homology"/>
<evidence type="ECO:0000313" key="7">
    <source>
        <dbReference type="Proteomes" id="UP000247647"/>
    </source>
</evidence>
<name>A0A318Y1I8_ASPNB</name>
<dbReference type="GO" id="GO:0016491">
    <property type="term" value="F:oxidoreductase activity"/>
    <property type="evidence" value="ECO:0007669"/>
    <property type="project" value="UniProtKB-KW"/>
</dbReference>
<dbReference type="Pfam" id="PF01565">
    <property type="entry name" value="FAD_binding_4"/>
    <property type="match status" value="1"/>
</dbReference>
<dbReference type="InterPro" id="IPR016167">
    <property type="entry name" value="FAD-bd_PCMH_sub1"/>
</dbReference>
<dbReference type="Gene3D" id="3.30.43.10">
    <property type="entry name" value="Uridine Diphospho-n-acetylenolpyruvylglucosamine Reductase, domain 2"/>
    <property type="match status" value="1"/>
</dbReference>
<dbReference type="EMBL" id="KZ821532">
    <property type="protein sequence ID" value="PYH28216.1"/>
    <property type="molecule type" value="Genomic_DNA"/>
</dbReference>
<dbReference type="OrthoDB" id="363185at2759"/>
<organism evidence="6 7">
    <name type="scientific">Aspergillus neoniger (strain CBS 115656)</name>
    <dbReference type="NCBI Taxonomy" id="1448310"/>
    <lineage>
        <taxon>Eukaryota</taxon>
        <taxon>Fungi</taxon>
        <taxon>Dikarya</taxon>
        <taxon>Ascomycota</taxon>
        <taxon>Pezizomycotina</taxon>
        <taxon>Eurotiomycetes</taxon>
        <taxon>Eurotiomycetidae</taxon>
        <taxon>Eurotiales</taxon>
        <taxon>Aspergillaceae</taxon>
        <taxon>Aspergillus</taxon>
        <taxon>Aspergillus subgen. Circumdati</taxon>
    </lineage>
</organism>
<gene>
    <name evidence="6" type="ORF">BO87DRAFT_322760</name>
</gene>
<accession>A0A318Y1I8</accession>
<protein>
    <submittedName>
        <fullName evidence="6">FAD-binding domain-containing protein</fullName>
    </submittedName>
</protein>
<evidence type="ECO:0000256" key="1">
    <source>
        <dbReference type="ARBA" id="ARBA00005466"/>
    </source>
</evidence>
<dbReference type="RefSeq" id="XP_025473694.1">
    <property type="nucleotide sequence ID" value="XM_025619994.1"/>
</dbReference>
<evidence type="ECO:0000259" key="5">
    <source>
        <dbReference type="PROSITE" id="PS51387"/>
    </source>
</evidence>